<evidence type="ECO:0000313" key="3">
    <source>
        <dbReference type="Proteomes" id="UP000076078"/>
    </source>
</evidence>
<comment type="caution">
    <text evidence="2">The sequence shown here is derived from an EMBL/GenBank/DDBJ whole genome shotgun (WGS) entry which is preliminary data.</text>
</comment>
<accession>A0A151ZDC7</accession>
<dbReference type="Proteomes" id="UP000076078">
    <property type="component" value="Unassembled WGS sequence"/>
</dbReference>
<evidence type="ECO:0000313" key="2">
    <source>
        <dbReference type="EMBL" id="KYQ91947.1"/>
    </source>
</evidence>
<dbReference type="InParanoid" id="A0A151ZDC7"/>
<feature type="chain" id="PRO_5007593152" evidence="1">
    <location>
        <begin position="24"/>
        <end position="303"/>
    </location>
</feature>
<reference evidence="2 3" key="1">
    <citation type="submission" date="2015-12" db="EMBL/GenBank/DDBJ databases">
        <title>Dictyostelia acquired genes for synthesis and detection of signals that induce cell-type specialization by lateral gene transfer from prokaryotes.</title>
        <authorList>
            <person name="Gloeckner G."/>
            <person name="Schaap P."/>
        </authorList>
    </citation>
    <scope>NUCLEOTIDE SEQUENCE [LARGE SCALE GENOMIC DNA]</scope>
    <source>
        <strain evidence="2 3">TK</strain>
    </source>
</reference>
<dbReference type="AlphaFoldDB" id="A0A151ZDC7"/>
<protein>
    <submittedName>
        <fullName evidence="2">Uncharacterized protein</fullName>
    </submittedName>
</protein>
<dbReference type="PROSITE" id="PS51257">
    <property type="entry name" value="PROKAR_LIPOPROTEIN"/>
    <property type="match status" value="1"/>
</dbReference>
<proteinExistence type="predicted"/>
<keyword evidence="1" id="KW-0732">Signal</keyword>
<organism evidence="2 3">
    <name type="scientific">Tieghemostelium lacteum</name>
    <name type="common">Slime mold</name>
    <name type="synonym">Dictyostelium lacteum</name>
    <dbReference type="NCBI Taxonomy" id="361077"/>
    <lineage>
        <taxon>Eukaryota</taxon>
        <taxon>Amoebozoa</taxon>
        <taxon>Evosea</taxon>
        <taxon>Eumycetozoa</taxon>
        <taxon>Dictyostelia</taxon>
        <taxon>Dictyosteliales</taxon>
        <taxon>Raperosteliaceae</taxon>
        <taxon>Tieghemostelium</taxon>
    </lineage>
</organism>
<feature type="signal peptide" evidence="1">
    <location>
        <begin position="1"/>
        <end position="23"/>
    </location>
</feature>
<dbReference type="EMBL" id="LODT01000032">
    <property type="protein sequence ID" value="KYQ91947.1"/>
    <property type="molecule type" value="Genomic_DNA"/>
</dbReference>
<name>A0A151ZDC7_TIELA</name>
<keyword evidence="3" id="KW-1185">Reference proteome</keyword>
<gene>
    <name evidence="2" type="ORF">DLAC_07188</name>
</gene>
<evidence type="ECO:0000256" key="1">
    <source>
        <dbReference type="SAM" id="SignalP"/>
    </source>
</evidence>
<sequence>MDIKIRVTLLILFLTQAFLGISGQGCDISGYTADSCASRYVFNNSTTIGDSFNLGRNSVTFLGLLDLNRTIITFDHQSGDVDPRIIAISIKYFGKCRMNIQTSISLDGLESKRFVIQTMKFTGTVSIQNGSIFYKLNHNDPSKTGCIVEDIGTMSITGLCSNGPLTKTISIFVNVVGGTPQISNEYIYSKRSQIAKLIGNDTFTIERIGVSFQDISSNSYTLLIDLVGSLSIHSNPADFYSLITIDALKQYGVIGKDKTASISSIINEPPTPSPSQTTVSVSSQQTYSLILLIFLIILQTLLH</sequence>